<dbReference type="InterPro" id="IPR021457">
    <property type="entry name" value="DUF3108"/>
</dbReference>
<gene>
    <name evidence="1" type="ORF">FKY71_00875</name>
</gene>
<comment type="caution">
    <text evidence="1">The sequence shown here is derived from an EMBL/GenBank/DDBJ whole genome shotgun (WGS) entry which is preliminary data.</text>
</comment>
<sequence>MIHRPLTRLIGIALAIYLGPGLGAVAAEGFEPPPDFKARYEVRKAGITLGRADLRFAQPVPGRYRYSLHTRASGLARLLFSSEVYEQSHGRILDDGFRPDFYRYKRSGDDKAREAELRFDWLDLEVVNDVADYPWRMDITHDTIDRVIGPLQLMHDLAERDGDDDQLVYRIADGGQLKTYLLTIEGTEMIDTPMGAFEAIRIRRRDTDSNRETRLWCAPELDYLAVRVEQHEDGDQNFRLSLAALDGLDSSR</sequence>
<protein>
    <submittedName>
        <fullName evidence="1">DUF3108 domain-containing protein</fullName>
    </submittedName>
</protein>
<dbReference type="Proteomes" id="UP000315400">
    <property type="component" value="Unassembled WGS sequence"/>
</dbReference>
<organism evidence="1 2">
    <name type="scientific">Spiribacter salinus</name>
    <dbReference type="NCBI Taxonomy" id="1335746"/>
    <lineage>
        <taxon>Bacteria</taxon>
        <taxon>Pseudomonadati</taxon>
        <taxon>Pseudomonadota</taxon>
        <taxon>Gammaproteobacteria</taxon>
        <taxon>Chromatiales</taxon>
        <taxon>Ectothiorhodospiraceae</taxon>
        <taxon>Spiribacter</taxon>
    </lineage>
</organism>
<reference evidence="1 2" key="1">
    <citation type="submission" date="2019-06" db="EMBL/GenBank/DDBJ databases">
        <title>Metagenome assembled Genome of Spiribacter salinus SL48-SHIP from the microbial mat of Salt Lake 48 (Novosibirsk region, Russia).</title>
        <authorList>
            <person name="Shipova A."/>
            <person name="Rozanov A.S."/>
            <person name="Bryanskaya A.V."/>
            <person name="Peltek S.E."/>
        </authorList>
    </citation>
    <scope>NUCLEOTIDE SEQUENCE [LARGE SCALE GENOMIC DNA]</scope>
    <source>
        <strain evidence="1">SL48-SHIP-2</strain>
    </source>
</reference>
<evidence type="ECO:0000313" key="1">
    <source>
        <dbReference type="EMBL" id="TQF00964.1"/>
    </source>
</evidence>
<dbReference type="Pfam" id="PF11306">
    <property type="entry name" value="DUF3108"/>
    <property type="match status" value="1"/>
</dbReference>
<accession>A0A540VXX5</accession>
<name>A0A540VXX5_9GAMM</name>
<dbReference type="STRING" id="1260251.SPISAL_02520"/>
<proteinExistence type="predicted"/>
<evidence type="ECO:0000313" key="2">
    <source>
        <dbReference type="Proteomes" id="UP000315400"/>
    </source>
</evidence>
<dbReference type="EMBL" id="VIFK01000002">
    <property type="protein sequence ID" value="TQF00964.1"/>
    <property type="molecule type" value="Genomic_DNA"/>
</dbReference>
<dbReference type="AlphaFoldDB" id="A0A540VXX5"/>